<organism evidence="1 2">
    <name type="scientific">Subdoligranulum variabile DSM 15176</name>
    <dbReference type="NCBI Taxonomy" id="411471"/>
    <lineage>
        <taxon>Bacteria</taxon>
        <taxon>Bacillati</taxon>
        <taxon>Bacillota</taxon>
        <taxon>Clostridia</taxon>
        <taxon>Eubacteriales</taxon>
        <taxon>Oscillospiraceae</taxon>
        <taxon>Subdoligranulum</taxon>
    </lineage>
</organism>
<dbReference type="Proteomes" id="UP000003438">
    <property type="component" value="Unassembled WGS sequence"/>
</dbReference>
<comment type="caution">
    <text evidence="1">The sequence shown here is derived from an EMBL/GenBank/DDBJ whole genome shotgun (WGS) entry which is preliminary data.</text>
</comment>
<keyword evidence="2" id="KW-1185">Reference proteome</keyword>
<dbReference type="AlphaFoldDB" id="D1PRX3"/>
<evidence type="ECO:0000313" key="1">
    <source>
        <dbReference type="EMBL" id="EFB74501.1"/>
    </source>
</evidence>
<dbReference type="eggNOG" id="ENOG502Z9WJ">
    <property type="taxonomic scope" value="Bacteria"/>
</dbReference>
<gene>
    <name evidence="1" type="ORF">SUBVAR_07156</name>
</gene>
<dbReference type="HOGENOM" id="CLU_069764_1_0_9"/>
<dbReference type="Pfam" id="PF14390">
    <property type="entry name" value="DUF4420"/>
    <property type="match status" value="1"/>
</dbReference>
<protein>
    <recommendedName>
        <fullName evidence="3">PD-(D/E)XK motif protein</fullName>
    </recommendedName>
</protein>
<evidence type="ECO:0000313" key="2">
    <source>
        <dbReference type="Proteomes" id="UP000003438"/>
    </source>
</evidence>
<dbReference type="InterPro" id="IPR025534">
    <property type="entry name" value="DUF4420"/>
</dbReference>
<proteinExistence type="predicted"/>
<reference evidence="1" key="1">
    <citation type="submission" date="2009-12" db="EMBL/GenBank/DDBJ databases">
        <authorList>
            <person name="Weinstock G."/>
            <person name="Sodergren E."/>
            <person name="Clifton S."/>
            <person name="Fulton L."/>
            <person name="Fulton B."/>
            <person name="Courtney L."/>
            <person name="Fronick C."/>
            <person name="Harrison M."/>
            <person name="Strong C."/>
            <person name="Farmer C."/>
            <person name="Delahaunty K."/>
            <person name="Markovic C."/>
            <person name="Hall O."/>
            <person name="Minx P."/>
            <person name="Tomlinson C."/>
            <person name="Mitreva M."/>
            <person name="Nelson J."/>
            <person name="Hou S."/>
            <person name="Wollam A."/>
            <person name="Pepin K.H."/>
            <person name="Johnson M."/>
            <person name="Bhonagiri V."/>
            <person name="Nash W.E."/>
            <person name="Warren W."/>
            <person name="Chinwalla A."/>
            <person name="Mardis E.R."/>
            <person name="Wilson R.K."/>
        </authorList>
    </citation>
    <scope>NUCLEOTIDE SEQUENCE [LARGE SCALE GENOMIC DNA]</scope>
    <source>
        <strain evidence="1">DSM 15176</strain>
    </source>
</reference>
<evidence type="ECO:0008006" key="3">
    <source>
        <dbReference type="Google" id="ProtNLM"/>
    </source>
</evidence>
<dbReference type="EMBL" id="ACBY02000068">
    <property type="protein sequence ID" value="EFB74501.1"/>
    <property type="molecule type" value="Genomic_DNA"/>
</dbReference>
<dbReference type="STRING" id="411471.SUBVAR_07156"/>
<sequence length="342" mass="39282">MRTDKLEKIWEEIEGQRENSSQTIQRQRMICIDMPCRIYVGVNGIPSCRFMAFDIPKEDISRFNPFTSLRGITVAIAEPILQHENFYACVLQAASCDQNDVFTIVASDILQKMHDCSSADNYVEVLKQRIEKWRIFFEKAVGQQLSDRMVIGLWGELNLIHELQNEKIMTAEDLWNGPLKSAQDFQGNEIAIEVKTSVSNQLENVLISSEIQLDDSHFNALFLIAFRIERNDENGITLPQLVDMVSCKLADEQKKRFYAALLCLGYDPSHSQLYTKGYILKEQRNYYVKSGFPRIIRSDVPHGVCNIKYEVSLSTCSEFQVDWDRMIAAIKEYEYGQAGGTQ</sequence>
<accession>D1PRX3</accession>
<dbReference type="RefSeq" id="WP_007048501.1">
    <property type="nucleotide sequence ID" value="NZ_GG704771.1"/>
</dbReference>
<name>D1PRX3_9FIRM</name>